<organism evidence="5 6">
    <name type="scientific">Candidatus Falkowbacteria bacterium CG11_big_fil_rev_8_21_14_0_20_39_10</name>
    <dbReference type="NCBI Taxonomy" id="1974570"/>
    <lineage>
        <taxon>Bacteria</taxon>
        <taxon>Candidatus Falkowiibacteriota</taxon>
    </lineage>
</organism>
<comment type="caution">
    <text evidence="5">The sequence shown here is derived from an EMBL/GenBank/DDBJ whole genome shotgun (WGS) entry which is preliminary data.</text>
</comment>
<dbReference type="GO" id="GO:0005524">
    <property type="term" value="F:ATP binding"/>
    <property type="evidence" value="ECO:0007669"/>
    <property type="project" value="InterPro"/>
</dbReference>
<dbReference type="SMART" id="SM00883">
    <property type="entry name" value="Cpn10"/>
    <property type="match status" value="1"/>
</dbReference>
<accession>A0A2M6K8G7</accession>
<evidence type="ECO:0000256" key="4">
    <source>
        <dbReference type="RuleBase" id="RU000535"/>
    </source>
</evidence>
<proteinExistence type="inferred from homology"/>
<dbReference type="Proteomes" id="UP000230869">
    <property type="component" value="Unassembled WGS sequence"/>
</dbReference>
<comment type="function">
    <text evidence="3 4">Together with the chaperonin GroEL, plays an essential role in assisting protein folding. The GroEL-GroES system forms a nano-cage that allows encapsulation of the non-native substrate proteins and provides a physical environment optimized to promote and accelerate protein folding. GroES binds to the apical surface of the GroEL ring, thereby capping the opening of the GroEL channel.</text>
</comment>
<dbReference type="NCBIfam" id="NF001533">
    <property type="entry name" value="PRK00364.2-4"/>
    <property type="match status" value="1"/>
</dbReference>
<reference evidence="5 6" key="1">
    <citation type="submission" date="2017-09" db="EMBL/GenBank/DDBJ databases">
        <title>Depth-based differentiation of microbial function through sediment-hosted aquifers and enrichment of novel symbionts in the deep terrestrial subsurface.</title>
        <authorList>
            <person name="Probst A.J."/>
            <person name="Ladd B."/>
            <person name="Jarett J.K."/>
            <person name="Geller-Mcgrath D.E."/>
            <person name="Sieber C.M."/>
            <person name="Emerson J.B."/>
            <person name="Anantharaman K."/>
            <person name="Thomas B.C."/>
            <person name="Malmstrom R."/>
            <person name="Stieglmeier M."/>
            <person name="Klingl A."/>
            <person name="Woyke T."/>
            <person name="Ryan C.M."/>
            <person name="Banfield J.F."/>
        </authorList>
    </citation>
    <scope>NUCLEOTIDE SEQUENCE [LARGE SCALE GENOMIC DNA]</scope>
    <source>
        <strain evidence="5">CG11_big_fil_rev_8_21_14_0_20_39_10</strain>
    </source>
</reference>
<dbReference type="NCBIfam" id="NF001531">
    <property type="entry name" value="PRK00364.2-2"/>
    <property type="match status" value="1"/>
</dbReference>
<comment type="subunit">
    <text evidence="3">Heptamer of 7 subunits arranged in a ring. Interacts with the chaperonin GroEL.</text>
</comment>
<dbReference type="PANTHER" id="PTHR10772">
    <property type="entry name" value="10 KDA HEAT SHOCK PROTEIN"/>
    <property type="match status" value="1"/>
</dbReference>
<evidence type="ECO:0000256" key="3">
    <source>
        <dbReference type="HAMAP-Rule" id="MF_00580"/>
    </source>
</evidence>
<keyword evidence="2 3" id="KW-0143">Chaperone</keyword>
<dbReference type="HAMAP" id="MF_00580">
    <property type="entry name" value="CH10"/>
    <property type="match status" value="1"/>
</dbReference>
<keyword evidence="3" id="KW-0963">Cytoplasm</keyword>
<dbReference type="EMBL" id="PCWW01000068">
    <property type="protein sequence ID" value="PIR12887.1"/>
    <property type="molecule type" value="Genomic_DNA"/>
</dbReference>
<dbReference type="InterPro" id="IPR020818">
    <property type="entry name" value="Chaperonin_GroES"/>
</dbReference>
<dbReference type="InterPro" id="IPR011032">
    <property type="entry name" value="GroES-like_sf"/>
</dbReference>
<comment type="similarity">
    <text evidence="1 3 4">Belongs to the GroES chaperonin family.</text>
</comment>
<dbReference type="GO" id="GO:0005737">
    <property type="term" value="C:cytoplasm"/>
    <property type="evidence" value="ECO:0007669"/>
    <property type="project" value="UniProtKB-SubCell"/>
</dbReference>
<dbReference type="CDD" id="cd00320">
    <property type="entry name" value="cpn10"/>
    <property type="match status" value="1"/>
</dbReference>
<dbReference type="FunFam" id="2.30.33.40:FF:000001">
    <property type="entry name" value="10 kDa chaperonin"/>
    <property type="match status" value="1"/>
</dbReference>
<sequence>MKLKPLNDHVIVKPITEDEVTKSGIVLPDTVDKEKPEKGEVVAVGEGKLLDSGQRAKTSVKVGDKVMFKKYSPDEIKVGGEEYLVIQESDILAIINSDEKQLSGMGGFGEHKKKDFS</sequence>
<name>A0A2M6K8G7_9BACT</name>
<evidence type="ECO:0000313" key="5">
    <source>
        <dbReference type="EMBL" id="PIR12887.1"/>
    </source>
</evidence>
<dbReference type="InterPro" id="IPR037124">
    <property type="entry name" value="Chaperonin_GroES_sf"/>
</dbReference>
<dbReference type="Pfam" id="PF00166">
    <property type="entry name" value="Cpn10"/>
    <property type="match status" value="1"/>
</dbReference>
<dbReference type="GO" id="GO:0044183">
    <property type="term" value="F:protein folding chaperone"/>
    <property type="evidence" value="ECO:0007669"/>
    <property type="project" value="InterPro"/>
</dbReference>
<dbReference type="PANTHER" id="PTHR10772:SF63">
    <property type="entry name" value="20 KDA CHAPERONIN, CHLOROPLASTIC"/>
    <property type="match status" value="1"/>
</dbReference>
<dbReference type="GO" id="GO:0046872">
    <property type="term" value="F:metal ion binding"/>
    <property type="evidence" value="ECO:0007669"/>
    <property type="project" value="TreeGrafter"/>
</dbReference>
<dbReference type="GO" id="GO:0051087">
    <property type="term" value="F:protein-folding chaperone binding"/>
    <property type="evidence" value="ECO:0007669"/>
    <property type="project" value="TreeGrafter"/>
</dbReference>
<evidence type="ECO:0000256" key="1">
    <source>
        <dbReference type="ARBA" id="ARBA00006975"/>
    </source>
</evidence>
<evidence type="ECO:0000313" key="6">
    <source>
        <dbReference type="Proteomes" id="UP000230869"/>
    </source>
</evidence>
<dbReference type="PRINTS" id="PR00297">
    <property type="entry name" value="CHAPERONIN10"/>
</dbReference>
<gene>
    <name evidence="3" type="primary">groES</name>
    <name evidence="3" type="synonym">groS</name>
    <name evidence="5" type="ORF">COV49_03925</name>
</gene>
<dbReference type="GO" id="GO:0051082">
    <property type="term" value="F:unfolded protein binding"/>
    <property type="evidence" value="ECO:0007669"/>
    <property type="project" value="TreeGrafter"/>
</dbReference>
<dbReference type="Gene3D" id="2.30.33.40">
    <property type="entry name" value="GroES chaperonin"/>
    <property type="match status" value="1"/>
</dbReference>
<dbReference type="SUPFAM" id="SSF50129">
    <property type="entry name" value="GroES-like"/>
    <property type="match status" value="1"/>
</dbReference>
<protein>
    <recommendedName>
        <fullName evidence="3">Co-chaperonin GroES</fullName>
    </recommendedName>
    <alternativeName>
        <fullName evidence="3">10 kDa chaperonin</fullName>
    </alternativeName>
    <alternativeName>
        <fullName evidence="3">Chaperonin-10</fullName>
        <shortName evidence="3">Cpn10</shortName>
    </alternativeName>
</protein>
<dbReference type="AlphaFoldDB" id="A0A2M6K8G7"/>
<evidence type="ECO:0000256" key="2">
    <source>
        <dbReference type="ARBA" id="ARBA00023186"/>
    </source>
</evidence>
<comment type="subcellular location">
    <subcellularLocation>
        <location evidence="3">Cytoplasm</location>
    </subcellularLocation>
</comment>